<dbReference type="AlphaFoldDB" id="A0A1D8JJA5"/>
<evidence type="ECO:0000256" key="1">
    <source>
        <dbReference type="PROSITE-ProRule" id="PRU00339"/>
    </source>
</evidence>
<dbReference type="Proteomes" id="UP000185746">
    <property type="component" value="Chromosome"/>
</dbReference>
<accession>A0A1D8JJA5</accession>
<reference evidence="3 4" key="1">
    <citation type="submission" date="2016-09" db="EMBL/GenBank/DDBJ databases">
        <title>Complete genome sequence of the Lysinibacillus sphaericus LMG 22257, a specie of Bacillus with ureolytic activity that can effectively biodeposit calcium carbonate.</title>
        <authorList>
            <person name="Yan W."/>
        </authorList>
    </citation>
    <scope>NUCLEOTIDE SEQUENCE [LARGE SCALE GENOMIC DNA]</scope>
    <source>
        <strain evidence="3 4">LMG 22257</strain>
    </source>
</reference>
<dbReference type="InterPro" id="IPR019734">
    <property type="entry name" value="TPR_rpt"/>
</dbReference>
<dbReference type="RefSeq" id="WP_075528956.1">
    <property type="nucleotide sequence ID" value="NZ_CP017560.1"/>
</dbReference>
<evidence type="ECO:0000256" key="2">
    <source>
        <dbReference type="SAM" id="Phobius"/>
    </source>
</evidence>
<keyword evidence="2" id="KW-0812">Transmembrane</keyword>
<keyword evidence="1" id="KW-0802">TPR repeat</keyword>
<dbReference type="Gene3D" id="1.25.40.10">
    <property type="entry name" value="Tetratricopeptide repeat domain"/>
    <property type="match status" value="1"/>
</dbReference>
<gene>
    <name evidence="3" type="ORF">BI350_15395</name>
</gene>
<evidence type="ECO:0000313" key="4">
    <source>
        <dbReference type="Proteomes" id="UP000185746"/>
    </source>
</evidence>
<dbReference type="KEGG" id="surl:BI350_15395"/>
<dbReference type="SUPFAM" id="SSF48452">
    <property type="entry name" value="TPR-like"/>
    <property type="match status" value="1"/>
</dbReference>
<keyword evidence="2" id="KW-1133">Transmembrane helix</keyword>
<feature type="transmembrane region" description="Helical" evidence="2">
    <location>
        <begin position="12"/>
        <end position="30"/>
    </location>
</feature>
<name>A0A1D8JJA5_9BACL</name>
<protein>
    <submittedName>
        <fullName evidence="3">Uncharacterized protein</fullName>
    </submittedName>
</protein>
<sequence length="164" mass="18408">MKLEESTRKYIFTGLFLFIIIGLITAGVMGKKQDGVFHSDELLYSTAVERLQARDYATALSMLESIEARNSPSEAVNYMIGLAASNNGEVEKGIRHMQRSLDINPHKVEDSLFMLQYGEMLITAEMSEEAQEVLERCAALPVPESFPQYQERVAELQLQLSAQS</sequence>
<feature type="repeat" description="TPR" evidence="1">
    <location>
        <begin position="74"/>
        <end position="107"/>
    </location>
</feature>
<proteinExistence type="predicted"/>
<dbReference type="EMBL" id="CP017560">
    <property type="protein sequence ID" value="AOV08793.1"/>
    <property type="molecule type" value="Genomic_DNA"/>
</dbReference>
<keyword evidence="4" id="KW-1185">Reference proteome</keyword>
<evidence type="ECO:0000313" key="3">
    <source>
        <dbReference type="EMBL" id="AOV08793.1"/>
    </source>
</evidence>
<dbReference type="InterPro" id="IPR011990">
    <property type="entry name" value="TPR-like_helical_dom_sf"/>
</dbReference>
<organism evidence="3 4">
    <name type="scientific">Sporosarcina ureilytica</name>
    <dbReference type="NCBI Taxonomy" id="298596"/>
    <lineage>
        <taxon>Bacteria</taxon>
        <taxon>Bacillati</taxon>
        <taxon>Bacillota</taxon>
        <taxon>Bacilli</taxon>
        <taxon>Bacillales</taxon>
        <taxon>Caryophanaceae</taxon>
        <taxon>Sporosarcina</taxon>
    </lineage>
</organism>
<dbReference type="PROSITE" id="PS50005">
    <property type="entry name" value="TPR"/>
    <property type="match status" value="1"/>
</dbReference>
<keyword evidence="2" id="KW-0472">Membrane</keyword>